<proteinExistence type="predicted"/>
<dbReference type="Proteomes" id="UP001500655">
    <property type="component" value="Unassembled WGS sequence"/>
</dbReference>
<keyword evidence="2" id="KW-1185">Reference proteome</keyword>
<protein>
    <submittedName>
        <fullName evidence="1">Uncharacterized protein</fullName>
    </submittedName>
</protein>
<evidence type="ECO:0000313" key="1">
    <source>
        <dbReference type="EMBL" id="GAA1747145.1"/>
    </source>
</evidence>
<dbReference type="RefSeq" id="WP_344078841.1">
    <property type="nucleotide sequence ID" value="NZ_BAAALS010000007.1"/>
</dbReference>
<dbReference type="EMBL" id="BAAALS010000007">
    <property type="protein sequence ID" value="GAA1747145.1"/>
    <property type="molecule type" value="Genomic_DNA"/>
</dbReference>
<name>A0ABN2K2M8_9ACTN</name>
<comment type="caution">
    <text evidence="1">The sequence shown here is derived from an EMBL/GenBank/DDBJ whole genome shotgun (WGS) entry which is preliminary data.</text>
</comment>
<reference evidence="1 2" key="1">
    <citation type="journal article" date="2019" name="Int. J. Syst. Evol. Microbiol.">
        <title>The Global Catalogue of Microorganisms (GCM) 10K type strain sequencing project: providing services to taxonomists for standard genome sequencing and annotation.</title>
        <authorList>
            <consortium name="The Broad Institute Genomics Platform"/>
            <consortium name="The Broad Institute Genome Sequencing Center for Infectious Disease"/>
            <person name="Wu L."/>
            <person name="Ma J."/>
        </authorList>
    </citation>
    <scope>NUCLEOTIDE SEQUENCE [LARGE SCALE GENOMIC DNA]</scope>
    <source>
        <strain evidence="1 2">JCM 13249</strain>
    </source>
</reference>
<organism evidence="1 2">
    <name type="scientific">Luedemannella helvata</name>
    <dbReference type="NCBI Taxonomy" id="349315"/>
    <lineage>
        <taxon>Bacteria</taxon>
        <taxon>Bacillati</taxon>
        <taxon>Actinomycetota</taxon>
        <taxon>Actinomycetes</taxon>
        <taxon>Micromonosporales</taxon>
        <taxon>Micromonosporaceae</taxon>
        <taxon>Luedemannella</taxon>
    </lineage>
</organism>
<accession>A0ABN2K2M8</accession>
<gene>
    <name evidence="1" type="ORF">GCM10009681_17870</name>
</gene>
<sequence>MSTFEGLEPHAAGDDGIVRESDWVGIGNEFTGVLLRKVWTRNGERLEISVPSKAYRILLDAMQLEIIAAQEPEQFTRLFERKLGSDDPTNGTG</sequence>
<evidence type="ECO:0000313" key="2">
    <source>
        <dbReference type="Proteomes" id="UP001500655"/>
    </source>
</evidence>